<dbReference type="SUPFAM" id="SSF48498">
    <property type="entry name" value="Tetracyclin repressor-like, C-terminal domain"/>
    <property type="match status" value="1"/>
</dbReference>
<comment type="caution">
    <text evidence="7">The sequence shown here is derived from an EMBL/GenBank/DDBJ whole genome shotgun (WGS) entry which is preliminary data.</text>
</comment>
<evidence type="ECO:0000313" key="7">
    <source>
        <dbReference type="EMBL" id="MFC5006474.1"/>
    </source>
</evidence>
<sequence>MSGTARESIWTRPDRRSRGPVPQHSRAEIVAAATALADAGGLPAVSMRAVAAALDTGAGSLYRYLSSRDDLLDLMVDAALGELPVDRPLPGDWLDSLVGLARDQLALYRRHPWLSEATRRPGAFGPRTVDYFERCLAIMAPLPNAPGAKMEAVAVLTGVVALFSVPAPMNPPPDDPQAMARKQAGQLFALVDPGRHPHLAAAFTTPQDNADAGPDLFERTIRGVLRGLLIKPV</sequence>
<dbReference type="Gene3D" id="1.10.357.10">
    <property type="entry name" value="Tetracycline Repressor, domain 2"/>
    <property type="match status" value="1"/>
</dbReference>
<dbReference type="Proteomes" id="UP001595912">
    <property type="component" value="Unassembled WGS sequence"/>
</dbReference>
<dbReference type="InterPro" id="IPR036271">
    <property type="entry name" value="Tet_transcr_reg_TetR-rel_C_sf"/>
</dbReference>
<dbReference type="EMBL" id="JBHSIU010000105">
    <property type="protein sequence ID" value="MFC5006474.1"/>
    <property type="molecule type" value="Genomic_DNA"/>
</dbReference>
<dbReference type="Pfam" id="PF00440">
    <property type="entry name" value="TetR_N"/>
    <property type="match status" value="1"/>
</dbReference>
<keyword evidence="2 4" id="KW-0238">DNA-binding</keyword>
<dbReference type="PANTHER" id="PTHR30055:SF151">
    <property type="entry name" value="TRANSCRIPTIONAL REGULATORY PROTEIN"/>
    <property type="match status" value="1"/>
</dbReference>
<dbReference type="InterPro" id="IPR050109">
    <property type="entry name" value="HTH-type_TetR-like_transc_reg"/>
</dbReference>
<dbReference type="Pfam" id="PF02909">
    <property type="entry name" value="TetR_C_1"/>
    <property type="match status" value="1"/>
</dbReference>
<evidence type="ECO:0000256" key="3">
    <source>
        <dbReference type="ARBA" id="ARBA00023163"/>
    </source>
</evidence>
<dbReference type="InterPro" id="IPR004111">
    <property type="entry name" value="Repressor_TetR_C"/>
</dbReference>
<reference evidence="8" key="1">
    <citation type="journal article" date="2019" name="Int. J. Syst. Evol. Microbiol.">
        <title>The Global Catalogue of Microorganisms (GCM) 10K type strain sequencing project: providing services to taxonomists for standard genome sequencing and annotation.</title>
        <authorList>
            <consortium name="The Broad Institute Genomics Platform"/>
            <consortium name="The Broad Institute Genome Sequencing Center for Infectious Disease"/>
            <person name="Wu L."/>
            <person name="Ma J."/>
        </authorList>
    </citation>
    <scope>NUCLEOTIDE SEQUENCE [LARGE SCALE GENOMIC DNA]</scope>
    <source>
        <strain evidence="8">CGMCC 4.7152</strain>
    </source>
</reference>
<feature type="region of interest" description="Disordered" evidence="5">
    <location>
        <begin position="1"/>
        <end position="23"/>
    </location>
</feature>
<keyword evidence="1" id="KW-0805">Transcription regulation</keyword>
<dbReference type="InterPro" id="IPR001647">
    <property type="entry name" value="HTH_TetR"/>
</dbReference>
<protein>
    <submittedName>
        <fullName evidence="7">TetR/AcrR family transcriptional regulator</fullName>
    </submittedName>
</protein>
<gene>
    <name evidence="7" type="ORF">ACFPIJ_52730</name>
</gene>
<evidence type="ECO:0000259" key="6">
    <source>
        <dbReference type="PROSITE" id="PS50977"/>
    </source>
</evidence>
<name>A0ABV9WGV5_9ACTN</name>
<keyword evidence="3" id="KW-0804">Transcription</keyword>
<organism evidence="7 8">
    <name type="scientific">Dactylosporangium cerinum</name>
    <dbReference type="NCBI Taxonomy" id="1434730"/>
    <lineage>
        <taxon>Bacteria</taxon>
        <taxon>Bacillati</taxon>
        <taxon>Actinomycetota</taxon>
        <taxon>Actinomycetes</taxon>
        <taxon>Micromonosporales</taxon>
        <taxon>Micromonosporaceae</taxon>
        <taxon>Dactylosporangium</taxon>
    </lineage>
</organism>
<evidence type="ECO:0000256" key="4">
    <source>
        <dbReference type="PROSITE-ProRule" id="PRU00335"/>
    </source>
</evidence>
<evidence type="ECO:0000256" key="5">
    <source>
        <dbReference type="SAM" id="MobiDB-lite"/>
    </source>
</evidence>
<feature type="DNA-binding region" description="H-T-H motif" evidence="4">
    <location>
        <begin position="46"/>
        <end position="65"/>
    </location>
</feature>
<evidence type="ECO:0000256" key="1">
    <source>
        <dbReference type="ARBA" id="ARBA00023015"/>
    </source>
</evidence>
<keyword evidence="8" id="KW-1185">Reference proteome</keyword>
<evidence type="ECO:0000313" key="8">
    <source>
        <dbReference type="Proteomes" id="UP001595912"/>
    </source>
</evidence>
<evidence type="ECO:0000256" key="2">
    <source>
        <dbReference type="ARBA" id="ARBA00023125"/>
    </source>
</evidence>
<feature type="domain" description="HTH tetR-type" evidence="6">
    <location>
        <begin position="23"/>
        <end position="83"/>
    </location>
</feature>
<proteinExistence type="predicted"/>
<dbReference type="RefSeq" id="WP_380127096.1">
    <property type="nucleotide sequence ID" value="NZ_JBHSIU010000105.1"/>
</dbReference>
<dbReference type="PROSITE" id="PS50977">
    <property type="entry name" value="HTH_TETR_2"/>
    <property type="match status" value="1"/>
</dbReference>
<dbReference type="PANTHER" id="PTHR30055">
    <property type="entry name" value="HTH-TYPE TRANSCRIPTIONAL REGULATOR RUTR"/>
    <property type="match status" value="1"/>
</dbReference>
<accession>A0ABV9WGV5</accession>
<dbReference type="SUPFAM" id="SSF46689">
    <property type="entry name" value="Homeodomain-like"/>
    <property type="match status" value="1"/>
</dbReference>
<dbReference type="InterPro" id="IPR009057">
    <property type="entry name" value="Homeodomain-like_sf"/>
</dbReference>